<dbReference type="InterPro" id="IPR036388">
    <property type="entry name" value="WH-like_DNA-bd_sf"/>
</dbReference>
<dbReference type="SUPFAM" id="SSF46689">
    <property type="entry name" value="Homeodomain-like"/>
    <property type="match status" value="1"/>
</dbReference>
<gene>
    <name evidence="4" type="ORF">I593_00286</name>
</gene>
<keyword evidence="2" id="KW-0815">Transposition</keyword>
<dbReference type="GO" id="GO:0003677">
    <property type="term" value="F:DNA binding"/>
    <property type="evidence" value="ECO:0007669"/>
    <property type="project" value="InterPro"/>
</dbReference>
<dbReference type="GO" id="GO:0004803">
    <property type="term" value="F:transposase activity"/>
    <property type="evidence" value="ECO:0007669"/>
    <property type="project" value="InterPro"/>
</dbReference>
<evidence type="ECO:0000256" key="3">
    <source>
        <dbReference type="ARBA" id="ARBA00024308"/>
    </source>
</evidence>
<reference evidence="4 5" key="1">
    <citation type="submission" date="2013-03" db="EMBL/GenBank/DDBJ databases">
        <title>The Genome Sequence of Acinetobacter tandoii CIP 107469.</title>
        <authorList>
            <consortium name="The Broad Institute Genome Sequencing Platform"/>
            <consortium name="The Broad Institute Genome Sequencing Center for Infectious Disease"/>
            <person name="Cerqueira G."/>
            <person name="Feldgarden M."/>
            <person name="Courvalin P."/>
            <person name="Perichon B."/>
            <person name="Grillot-Courvalin C."/>
            <person name="Clermont D."/>
            <person name="Rocha E."/>
            <person name="Yoon E.-J."/>
            <person name="Nemec A."/>
            <person name="Walker B."/>
            <person name="Young S.K."/>
            <person name="Zeng Q."/>
            <person name="Gargeya S."/>
            <person name="Fitzgerald M."/>
            <person name="Haas B."/>
            <person name="Abouelleil A."/>
            <person name="Alvarado L."/>
            <person name="Arachchi H.M."/>
            <person name="Berlin A.M."/>
            <person name="Chapman S.B."/>
            <person name="Dewar J."/>
            <person name="Goldberg J."/>
            <person name="Griggs A."/>
            <person name="Gujja S."/>
            <person name="Hansen M."/>
            <person name="Howarth C."/>
            <person name="Imamovic A."/>
            <person name="Larimer J."/>
            <person name="McCowan C."/>
            <person name="Murphy C."/>
            <person name="Neiman D."/>
            <person name="Pearson M."/>
            <person name="Priest M."/>
            <person name="Roberts A."/>
            <person name="Saif S."/>
            <person name="Shea T."/>
            <person name="Sisk P."/>
            <person name="Sykes S."/>
            <person name="Wortman J."/>
            <person name="Nusbaum C."/>
            <person name="Birren B."/>
        </authorList>
    </citation>
    <scope>NUCLEOTIDE SEQUENCE [LARGE SCALE GENOMIC DNA]</scope>
    <source>
        <strain evidence="4 5">CIP 107469</strain>
    </source>
</reference>
<accession>R9B9C3</accession>
<name>R9B9C3_9GAMM</name>
<dbReference type="InterPro" id="IPR002514">
    <property type="entry name" value="Transposase_8"/>
</dbReference>
<proteinExistence type="inferred from homology"/>
<evidence type="ECO:0000256" key="1">
    <source>
        <dbReference type="ARBA" id="ARBA00009964"/>
    </source>
</evidence>
<evidence type="ECO:0000313" key="5">
    <source>
        <dbReference type="Proteomes" id="UP000016201"/>
    </source>
</evidence>
<sequence>MEHIEVITTTQRRRRYSGQEKAQFVALAMQAGSSVSSVARQYGIAPGLLFKWKKLMQDGGVTAVEANDQVVSSSDYNALLKKVKQLEQMLGRKTVEAEILKDALEIAQAKKYISHIPLLLPPDDIQHNK</sequence>
<dbReference type="PANTHER" id="PTHR37936:SF3">
    <property type="entry name" value="TRANSPOSASE INSC FOR INSERTION ELEMENT IS2A-RELATED"/>
    <property type="match status" value="1"/>
</dbReference>
<evidence type="ECO:0000313" key="4">
    <source>
        <dbReference type="EMBL" id="EOR11063.1"/>
    </source>
</evidence>
<dbReference type="PANTHER" id="PTHR37936">
    <property type="entry name" value="TRANSPOSASE INSC FOR INSERTION ELEMENT IS2A-RELATED"/>
    <property type="match status" value="1"/>
</dbReference>
<comment type="caution">
    <text evidence="4">The sequence shown here is derived from an EMBL/GenBank/DDBJ whole genome shotgun (WGS) entry which is preliminary data.</text>
</comment>
<dbReference type="Pfam" id="PF01527">
    <property type="entry name" value="HTH_Tnp_1"/>
    <property type="match status" value="1"/>
</dbReference>
<dbReference type="eggNOG" id="COG2963">
    <property type="taxonomic scope" value="Bacteria"/>
</dbReference>
<comment type="similarity">
    <text evidence="1">Belongs to the transposase 8 family.</text>
</comment>
<evidence type="ECO:0000256" key="2">
    <source>
        <dbReference type="ARBA" id="ARBA00022578"/>
    </source>
</evidence>
<dbReference type="Gene3D" id="1.10.10.10">
    <property type="entry name" value="Winged helix-like DNA-binding domain superfamily/Winged helix DNA-binding domain"/>
    <property type="match status" value="1"/>
</dbReference>
<dbReference type="AlphaFoldDB" id="R9B9C3"/>
<protein>
    <submittedName>
        <fullName evidence="4">Transposase</fullName>
    </submittedName>
</protein>
<dbReference type="GO" id="GO:0006313">
    <property type="term" value="P:DNA transposition"/>
    <property type="evidence" value="ECO:0007669"/>
    <property type="project" value="InterPro"/>
</dbReference>
<dbReference type="EMBL" id="AQFM01000009">
    <property type="protein sequence ID" value="EOR11063.1"/>
    <property type="molecule type" value="Genomic_DNA"/>
</dbReference>
<keyword evidence="5" id="KW-1185">Reference proteome</keyword>
<comment type="function">
    <text evidence="3">Involved in the transposition of the insertion sequence IS2.</text>
</comment>
<dbReference type="PATRIC" id="fig|1120927.3.peg.269"/>
<organism evidence="4 5">
    <name type="scientific">Acinetobacter tandoii DSM 14970 = CIP 107469</name>
    <dbReference type="NCBI Taxonomy" id="1120927"/>
    <lineage>
        <taxon>Bacteria</taxon>
        <taxon>Pseudomonadati</taxon>
        <taxon>Pseudomonadota</taxon>
        <taxon>Gammaproteobacteria</taxon>
        <taxon>Moraxellales</taxon>
        <taxon>Moraxellaceae</taxon>
        <taxon>Acinetobacter</taxon>
    </lineage>
</organism>
<dbReference type="Proteomes" id="UP000016201">
    <property type="component" value="Unassembled WGS sequence"/>
</dbReference>
<dbReference type="InterPro" id="IPR009057">
    <property type="entry name" value="Homeodomain-like_sf"/>
</dbReference>